<evidence type="ECO:0000256" key="1">
    <source>
        <dbReference type="SAM" id="MobiDB-lite"/>
    </source>
</evidence>
<dbReference type="Pfam" id="PF06210">
    <property type="entry name" value="DUF1003"/>
    <property type="match status" value="1"/>
</dbReference>
<dbReference type="RefSeq" id="WP_387396141.1">
    <property type="nucleotide sequence ID" value="NZ_JBIAMT010000003.1"/>
</dbReference>
<dbReference type="EMBL" id="JBIAMT010000003">
    <property type="protein sequence ID" value="MFF0498560.1"/>
    <property type="molecule type" value="Genomic_DNA"/>
</dbReference>
<feature type="transmembrane region" description="Helical" evidence="2">
    <location>
        <begin position="33"/>
        <end position="52"/>
    </location>
</feature>
<accession>A0ABW6P5Y9</accession>
<keyword evidence="4" id="KW-1185">Reference proteome</keyword>
<keyword evidence="2" id="KW-1133">Transmembrane helix</keyword>
<evidence type="ECO:0000313" key="3">
    <source>
        <dbReference type="EMBL" id="MFF0498560.1"/>
    </source>
</evidence>
<protein>
    <submittedName>
        <fullName evidence="3">DUF1003 domain-containing protein</fullName>
    </submittedName>
</protein>
<dbReference type="PANTHER" id="PTHR41386">
    <property type="entry name" value="INTEGRAL MEMBRANE PROTEIN-RELATED"/>
    <property type="match status" value="1"/>
</dbReference>
<evidence type="ECO:0000313" key="4">
    <source>
        <dbReference type="Proteomes" id="UP001601442"/>
    </source>
</evidence>
<reference evidence="3 4" key="1">
    <citation type="submission" date="2024-10" db="EMBL/GenBank/DDBJ databases">
        <title>The Natural Products Discovery Center: Release of the First 8490 Sequenced Strains for Exploring Actinobacteria Biosynthetic Diversity.</title>
        <authorList>
            <person name="Kalkreuter E."/>
            <person name="Kautsar S.A."/>
            <person name="Yang D."/>
            <person name="Bader C.D."/>
            <person name="Teijaro C.N."/>
            <person name="Fluegel L."/>
            <person name="Davis C.M."/>
            <person name="Simpson J.R."/>
            <person name="Lauterbach L."/>
            <person name="Steele A.D."/>
            <person name="Gui C."/>
            <person name="Meng S."/>
            <person name="Li G."/>
            <person name="Viehrig K."/>
            <person name="Ye F."/>
            <person name="Su P."/>
            <person name="Kiefer A.F."/>
            <person name="Nichols A."/>
            <person name="Cepeda A.J."/>
            <person name="Yan W."/>
            <person name="Fan B."/>
            <person name="Jiang Y."/>
            <person name="Adhikari A."/>
            <person name="Zheng C.-J."/>
            <person name="Schuster L."/>
            <person name="Cowan T.M."/>
            <person name="Smanski M.J."/>
            <person name="Chevrette M.G."/>
            <person name="De Carvalho L.P.S."/>
            <person name="Shen B."/>
        </authorList>
    </citation>
    <scope>NUCLEOTIDE SEQUENCE [LARGE SCALE GENOMIC DNA]</scope>
    <source>
        <strain evidence="3 4">NPDC004119</strain>
    </source>
</reference>
<proteinExistence type="predicted"/>
<name>A0ABW6P5Y9_9NOCA</name>
<keyword evidence="2" id="KW-0472">Membrane</keyword>
<dbReference type="Proteomes" id="UP001601442">
    <property type="component" value="Unassembled WGS sequence"/>
</dbReference>
<dbReference type="PANTHER" id="PTHR41386:SF1">
    <property type="entry name" value="MEMBRANE PROTEIN"/>
    <property type="match status" value="1"/>
</dbReference>
<evidence type="ECO:0000256" key="2">
    <source>
        <dbReference type="SAM" id="Phobius"/>
    </source>
</evidence>
<dbReference type="InterPro" id="IPR010406">
    <property type="entry name" value="DUF1003"/>
</dbReference>
<feature type="region of interest" description="Disordered" evidence="1">
    <location>
        <begin position="121"/>
        <end position="144"/>
    </location>
</feature>
<organism evidence="3 4">
    <name type="scientific">Nocardia aobensis</name>
    <dbReference type="NCBI Taxonomy" id="257277"/>
    <lineage>
        <taxon>Bacteria</taxon>
        <taxon>Bacillati</taxon>
        <taxon>Actinomycetota</taxon>
        <taxon>Actinomycetes</taxon>
        <taxon>Mycobacteriales</taxon>
        <taxon>Nocardiaceae</taxon>
        <taxon>Nocardia</taxon>
    </lineage>
</organism>
<gene>
    <name evidence="3" type="ORF">ACFYU5_19295</name>
</gene>
<keyword evidence="2" id="KW-0812">Transmembrane</keyword>
<feature type="transmembrane region" description="Helical" evidence="2">
    <location>
        <begin position="64"/>
        <end position="84"/>
    </location>
</feature>
<sequence>MNLWSRHPAVRTGNELTFGERVADKCVNGMGSWAFIIVQTLIVIVWIFLNAVSWCYHWDPQPWIMLNLAFSLSAAYSAPLILLAGRRQDQRNSEVAQADLQSDRRSETILRDIAAHLGVPASEDPVEDPVVGPAGGPRGVPARRTPRISYAAGGEIQPPNRASDDVTIMVHPAIHFAEGTDMKDVERALGEYREELVRRFYHE</sequence>
<comment type="caution">
    <text evidence="3">The sequence shown here is derived from an EMBL/GenBank/DDBJ whole genome shotgun (WGS) entry which is preliminary data.</text>
</comment>